<dbReference type="PANTHER" id="PTHR43639">
    <property type="entry name" value="OXIDOREDUCTASE, SHORT-CHAIN DEHYDROGENASE/REDUCTASE FAMILY (AFU_ORTHOLOGUE AFUA_5G02870)"/>
    <property type="match status" value="1"/>
</dbReference>
<dbReference type="Proteomes" id="UP000276254">
    <property type="component" value="Plasmid unnamed1"/>
</dbReference>
<proteinExistence type="inferred from homology"/>
<dbReference type="PROSITE" id="PS00061">
    <property type="entry name" value="ADH_SHORT"/>
    <property type="match status" value="1"/>
</dbReference>
<protein>
    <submittedName>
        <fullName evidence="4">Glucose 1-dehydrogenase</fullName>
        <ecNumber evidence="4">1.1.1.47</ecNumber>
    </submittedName>
</protein>
<dbReference type="Pfam" id="PF13561">
    <property type="entry name" value="adh_short_C2"/>
    <property type="match status" value="1"/>
</dbReference>
<dbReference type="PRINTS" id="PR00080">
    <property type="entry name" value="SDRFAMILY"/>
</dbReference>
<evidence type="ECO:0000256" key="1">
    <source>
        <dbReference type="ARBA" id="ARBA00006484"/>
    </source>
</evidence>
<dbReference type="Gene3D" id="3.40.50.720">
    <property type="entry name" value="NAD(P)-binding Rossmann-like Domain"/>
    <property type="match status" value="1"/>
</dbReference>
<dbReference type="AlphaFoldDB" id="A0A494T8X7"/>
<dbReference type="NCBIfam" id="NF005559">
    <property type="entry name" value="PRK07231.1"/>
    <property type="match status" value="1"/>
</dbReference>
<dbReference type="EMBL" id="CP032828">
    <property type="protein sequence ID" value="AYJ85380.1"/>
    <property type="molecule type" value="Genomic_DNA"/>
</dbReference>
<accession>A0A494T8X7</accession>
<dbReference type="InterPro" id="IPR036291">
    <property type="entry name" value="NAD(P)-bd_dom_sf"/>
</dbReference>
<organism evidence="4 5">
    <name type="scientific">Sphingomonas paeninsulae</name>
    <dbReference type="NCBI Taxonomy" id="2319844"/>
    <lineage>
        <taxon>Bacteria</taxon>
        <taxon>Pseudomonadati</taxon>
        <taxon>Pseudomonadota</taxon>
        <taxon>Alphaproteobacteria</taxon>
        <taxon>Sphingomonadales</taxon>
        <taxon>Sphingomonadaceae</taxon>
        <taxon>Sphingomonas</taxon>
    </lineage>
</organism>
<evidence type="ECO:0000313" key="4">
    <source>
        <dbReference type="EMBL" id="AYJ85380.1"/>
    </source>
</evidence>
<dbReference type="SUPFAM" id="SSF51735">
    <property type="entry name" value="NAD(P)-binding Rossmann-fold domains"/>
    <property type="match status" value="1"/>
</dbReference>
<dbReference type="GO" id="GO:0047936">
    <property type="term" value="F:glucose 1-dehydrogenase [NAD(P)+] activity"/>
    <property type="evidence" value="ECO:0007669"/>
    <property type="project" value="UniProtKB-EC"/>
</dbReference>
<keyword evidence="4" id="KW-0614">Plasmid</keyword>
<feature type="domain" description="Ketoreductase" evidence="3">
    <location>
        <begin position="8"/>
        <end position="188"/>
    </location>
</feature>
<dbReference type="FunFam" id="3.40.50.720:FF:000084">
    <property type="entry name" value="Short-chain dehydrogenase reductase"/>
    <property type="match status" value="1"/>
</dbReference>
<dbReference type="KEGG" id="spha:D3Y57_05130"/>
<dbReference type="InterPro" id="IPR020904">
    <property type="entry name" value="Sc_DH/Rdtase_CS"/>
</dbReference>
<dbReference type="RefSeq" id="WP_121151925.1">
    <property type="nucleotide sequence ID" value="NZ_CP032828.1"/>
</dbReference>
<comment type="similarity">
    <text evidence="1">Belongs to the short-chain dehydrogenases/reductases (SDR) family.</text>
</comment>
<dbReference type="InterPro" id="IPR057326">
    <property type="entry name" value="KR_dom"/>
</dbReference>
<sequence>MAGRLSGKIALVTGAGRGIGRGIALRLASDGAQVIVNYSRSAGQARSLVEQIEATGGSAFSVQADVSNLSDIDRMVAEIVARVSGVDILVNNAGRGAGGMPTLEKTTTEAYDETFGLNARGLFFTTQKMLPLMRDDGRIINFSSTATIARVGGLSAYSGSKAAVDAFTRVWATELAPRRITVNAIQPGMVDTDLITDGMPADARERSARAHPLKRIGQPDGLADVVAFLASHDSRWVNGETIVVTGGA</sequence>
<keyword evidence="5" id="KW-1185">Reference proteome</keyword>
<keyword evidence="2 4" id="KW-0560">Oxidoreductase</keyword>
<dbReference type="PANTHER" id="PTHR43639:SF1">
    <property type="entry name" value="SHORT-CHAIN DEHYDROGENASE_REDUCTASE FAMILY PROTEIN"/>
    <property type="match status" value="1"/>
</dbReference>
<dbReference type="EC" id="1.1.1.47" evidence="4"/>
<evidence type="ECO:0000313" key="5">
    <source>
        <dbReference type="Proteomes" id="UP000276254"/>
    </source>
</evidence>
<evidence type="ECO:0000256" key="2">
    <source>
        <dbReference type="ARBA" id="ARBA00023002"/>
    </source>
</evidence>
<geneLocation type="plasmid" evidence="4">
    <name>unnamed1</name>
</geneLocation>
<dbReference type="OrthoDB" id="9803333at2"/>
<name>A0A494T8X7_SPHPE</name>
<dbReference type="SMART" id="SM00822">
    <property type="entry name" value="PKS_KR"/>
    <property type="match status" value="1"/>
</dbReference>
<gene>
    <name evidence="4" type="ORF">D3Y57_05130</name>
</gene>
<dbReference type="InterPro" id="IPR002347">
    <property type="entry name" value="SDR_fam"/>
</dbReference>
<dbReference type="PRINTS" id="PR00081">
    <property type="entry name" value="GDHRDH"/>
</dbReference>
<evidence type="ECO:0000259" key="3">
    <source>
        <dbReference type="SMART" id="SM00822"/>
    </source>
</evidence>
<reference evidence="4 5" key="1">
    <citation type="submission" date="2018-09" db="EMBL/GenBank/DDBJ databases">
        <title>Sphingomonas peninsula sp. nov., isolated from fildes peninsula, Antarctic soil.</title>
        <authorList>
            <person name="Yingchao G."/>
        </authorList>
    </citation>
    <scope>NUCLEOTIDE SEQUENCE [LARGE SCALE GENOMIC DNA]</scope>
    <source>
        <strain evidence="4 5">YZ-8</strain>
        <plasmid evidence="4 5">unnamed1</plasmid>
    </source>
</reference>